<evidence type="ECO:0000313" key="5">
    <source>
        <dbReference type="Proteomes" id="UP000474104"/>
    </source>
</evidence>
<dbReference type="EMBL" id="RHJS01000002">
    <property type="protein sequence ID" value="RRK32889.1"/>
    <property type="molecule type" value="Genomic_DNA"/>
</dbReference>
<reference evidence="3" key="1">
    <citation type="submission" date="2018-10" db="EMBL/GenBank/DDBJ databases">
        <title>Schaedlerella arabinophila gen. nov. sp. nov., isolated from the mouse intestinal tract and comparative analysis with the genome of the closely related altered Schaedler flora strain ASF502.</title>
        <authorList>
            <person name="Miyake S."/>
            <person name="Soh M."/>
            <person name="Seedorf H."/>
        </authorList>
    </citation>
    <scope>NUCLEOTIDE SEQUENCE [LARGE SCALE GENOMIC DNA]</scope>
    <source>
        <strain evidence="3">DSM 106076</strain>
    </source>
</reference>
<gene>
    <name evidence="3" type="ORF">EBB54_17135</name>
    <name evidence="2" type="ORF">FMM80_16565</name>
</gene>
<dbReference type="HOGENOM" id="CLU_2878007_0_0_9"/>
<evidence type="ECO:0000313" key="3">
    <source>
        <dbReference type="EMBL" id="RRK32889.1"/>
    </source>
</evidence>
<dbReference type="AlphaFoldDB" id="N2AQ90"/>
<dbReference type="Proteomes" id="UP000474104">
    <property type="component" value="Unassembled WGS sequence"/>
</dbReference>
<reference evidence="2 5" key="2">
    <citation type="submission" date="2019-07" db="EMBL/GenBank/DDBJ databases">
        <title>Draft genome sequences of 15 bacterial species constituting the stable defined intestinal microbiota of the GM15 gnotobiotic mouse model.</title>
        <authorList>
            <person name="Elie C."/>
            <person name="Mathieu A."/>
            <person name="Saliou A."/>
            <person name="Darnaud M."/>
            <person name="Leulier F."/>
            <person name="Tamellini A."/>
        </authorList>
    </citation>
    <scope>NUCLEOTIDE SEQUENCE [LARGE SCALE GENOMIC DNA]</scope>
    <source>
        <strain evidence="5">ASF 502</strain>
        <strain evidence="2">MD300</strain>
    </source>
</reference>
<feature type="domain" description="DUF7479" evidence="1">
    <location>
        <begin position="3"/>
        <end position="63"/>
    </location>
</feature>
<organism evidence="3 4">
    <name type="scientific">Schaedlerella arabinosiphila</name>
    <dbReference type="NCBI Taxonomy" id="2044587"/>
    <lineage>
        <taxon>Bacteria</taxon>
        <taxon>Bacillati</taxon>
        <taxon>Bacillota</taxon>
        <taxon>Clostridia</taxon>
        <taxon>Lachnospirales</taxon>
        <taxon>Lachnospiraceae</taxon>
        <taxon>Schaedlerella</taxon>
    </lineage>
</organism>
<evidence type="ECO:0000259" key="1">
    <source>
        <dbReference type="Pfam" id="PF24292"/>
    </source>
</evidence>
<keyword evidence="4" id="KW-1185">Reference proteome</keyword>
<dbReference type="STRING" id="2044587.C824_01729"/>
<accession>N2AQ90</accession>
<protein>
    <recommendedName>
        <fullName evidence="1">DUF7479 domain-containing protein</fullName>
    </recommendedName>
</protein>
<evidence type="ECO:0000313" key="2">
    <source>
        <dbReference type="EMBL" id="NDO70178.1"/>
    </source>
</evidence>
<sequence length="63" mass="7026">MADWKCSKCNVDMEEVFDIALIYGEVDLPPGTGYRCPQCGTEYLDGEYVVNELASAEQMLEGK</sequence>
<name>N2AQ90_9FIRM</name>
<proteinExistence type="predicted"/>
<dbReference type="RefSeq" id="WP_004077805.1">
    <property type="nucleotide sequence ID" value="NZ_RHJS01000002.1"/>
</dbReference>
<dbReference type="EMBL" id="VIRB01000103">
    <property type="protein sequence ID" value="NDO70178.1"/>
    <property type="molecule type" value="Genomic_DNA"/>
</dbReference>
<dbReference type="Proteomes" id="UP000274920">
    <property type="component" value="Unassembled WGS sequence"/>
</dbReference>
<dbReference type="InterPro" id="IPR055902">
    <property type="entry name" value="DUF7479"/>
</dbReference>
<dbReference type="OrthoDB" id="159416at2"/>
<comment type="caution">
    <text evidence="3">The sequence shown here is derived from an EMBL/GenBank/DDBJ whole genome shotgun (WGS) entry which is preliminary data.</text>
</comment>
<evidence type="ECO:0000313" key="4">
    <source>
        <dbReference type="Proteomes" id="UP000274920"/>
    </source>
</evidence>
<accession>A0A426DJ79</accession>
<dbReference type="Pfam" id="PF24292">
    <property type="entry name" value="DUF7479"/>
    <property type="match status" value="1"/>
</dbReference>